<evidence type="ECO:0000313" key="9">
    <source>
        <dbReference type="Proteomes" id="UP000199421"/>
    </source>
</evidence>
<evidence type="ECO:0000313" key="8">
    <source>
        <dbReference type="EMBL" id="SEL64225.1"/>
    </source>
</evidence>
<comment type="similarity">
    <text evidence="2">Belongs to the DoxX family.</text>
</comment>
<evidence type="ECO:0000256" key="5">
    <source>
        <dbReference type="ARBA" id="ARBA00022989"/>
    </source>
</evidence>
<keyword evidence="6 7" id="KW-0472">Membrane</keyword>
<dbReference type="EMBL" id="FOAF01000003">
    <property type="protein sequence ID" value="SEL64225.1"/>
    <property type="molecule type" value="Genomic_DNA"/>
</dbReference>
<reference evidence="9" key="1">
    <citation type="submission" date="2016-10" db="EMBL/GenBank/DDBJ databases">
        <authorList>
            <person name="Varghese N."/>
            <person name="Submissions S."/>
        </authorList>
    </citation>
    <scope>NUCLEOTIDE SEQUENCE [LARGE SCALE GENOMIC DNA]</scope>
    <source>
        <strain evidence="9">DSM 18733</strain>
    </source>
</reference>
<dbReference type="InterPro" id="IPR032808">
    <property type="entry name" value="DoxX"/>
</dbReference>
<protein>
    <submittedName>
        <fullName evidence="8">Putative oxidoreductase</fullName>
    </submittedName>
</protein>
<keyword evidence="9" id="KW-1185">Reference proteome</keyword>
<dbReference type="GO" id="GO:0005886">
    <property type="term" value="C:plasma membrane"/>
    <property type="evidence" value="ECO:0007669"/>
    <property type="project" value="UniProtKB-SubCell"/>
</dbReference>
<dbReference type="AlphaFoldDB" id="A0A1H7RVN1"/>
<dbReference type="InterPro" id="IPR051907">
    <property type="entry name" value="DoxX-like_oxidoreductase"/>
</dbReference>
<accession>A0A1H7RVN1</accession>
<feature type="transmembrane region" description="Helical" evidence="7">
    <location>
        <begin position="104"/>
        <end position="124"/>
    </location>
</feature>
<comment type="subcellular location">
    <subcellularLocation>
        <location evidence="1">Cell membrane</location>
        <topology evidence="1">Multi-pass membrane protein</topology>
    </subcellularLocation>
</comment>
<sequence>MAILSTLGNYKNTGLLIIRIALGMMFIMYGYPKITGGPEMWKGVGAAMGHVGITFTPVVWGFLAALTETLGGFLLIIGLAFRPTALLLAFVMVIAALSHYKAEGFMAASHPIELLAVFIGLAMVGPGKYSVDKR</sequence>
<evidence type="ECO:0000256" key="2">
    <source>
        <dbReference type="ARBA" id="ARBA00006679"/>
    </source>
</evidence>
<evidence type="ECO:0000256" key="1">
    <source>
        <dbReference type="ARBA" id="ARBA00004651"/>
    </source>
</evidence>
<proteinExistence type="inferred from homology"/>
<dbReference type="PANTHER" id="PTHR33452:SF1">
    <property type="entry name" value="INNER MEMBRANE PROTEIN YPHA-RELATED"/>
    <property type="match status" value="1"/>
</dbReference>
<keyword evidence="4 7" id="KW-0812">Transmembrane</keyword>
<gene>
    <name evidence="8" type="ORF">SAMN05661044_02961</name>
</gene>
<evidence type="ECO:0000256" key="7">
    <source>
        <dbReference type="SAM" id="Phobius"/>
    </source>
</evidence>
<keyword evidence="3" id="KW-1003">Cell membrane</keyword>
<feature type="transmembrane region" description="Helical" evidence="7">
    <location>
        <begin position="43"/>
        <end position="66"/>
    </location>
</feature>
<dbReference type="Proteomes" id="UP000199421">
    <property type="component" value="Unassembled WGS sequence"/>
</dbReference>
<dbReference type="OrthoDB" id="9813193at2"/>
<dbReference type="Pfam" id="PF07681">
    <property type="entry name" value="DoxX"/>
    <property type="match status" value="1"/>
</dbReference>
<organism evidence="8 9">
    <name type="scientific">Olivibacter domesticus</name>
    <name type="common">Pseudosphingobacterium domesticum</name>
    <dbReference type="NCBI Taxonomy" id="407022"/>
    <lineage>
        <taxon>Bacteria</taxon>
        <taxon>Pseudomonadati</taxon>
        <taxon>Bacteroidota</taxon>
        <taxon>Sphingobacteriia</taxon>
        <taxon>Sphingobacteriales</taxon>
        <taxon>Sphingobacteriaceae</taxon>
        <taxon>Olivibacter</taxon>
    </lineage>
</organism>
<evidence type="ECO:0000256" key="6">
    <source>
        <dbReference type="ARBA" id="ARBA00023136"/>
    </source>
</evidence>
<name>A0A1H7RVN1_OLID1</name>
<dbReference type="RefSeq" id="WP_093325964.1">
    <property type="nucleotide sequence ID" value="NZ_FOAF01000003.1"/>
</dbReference>
<evidence type="ECO:0000256" key="3">
    <source>
        <dbReference type="ARBA" id="ARBA00022475"/>
    </source>
</evidence>
<dbReference type="STRING" id="407022.SAMN05661044_02961"/>
<feature type="transmembrane region" description="Helical" evidence="7">
    <location>
        <begin position="12"/>
        <end position="31"/>
    </location>
</feature>
<evidence type="ECO:0000256" key="4">
    <source>
        <dbReference type="ARBA" id="ARBA00022692"/>
    </source>
</evidence>
<feature type="transmembrane region" description="Helical" evidence="7">
    <location>
        <begin position="73"/>
        <end position="98"/>
    </location>
</feature>
<dbReference type="PANTHER" id="PTHR33452">
    <property type="entry name" value="OXIDOREDUCTASE CATD-RELATED"/>
    <property type="match status" value="1"/>
</dbReference>
<keyword evidence="5 7" id="KW-1133">Transmembrane helix</keyword>